<organism evidence="10 11">
    <name type="scientific">Streptomyces apricus</name>
    <dbReference type="NCBI Taxonomy" id="1828112"/>
    <lineage>
        <taxon>Bacteria</taxon>
        <taxon>Bacillati</taxon>
        <taxon>Actinomycetota</taxon>
        <taxon>Actinomycetes</taxon>
        <taxon>Kitasatosporales</taxon>
        <taxon>Streptomycetaceae</taxon>
        <taxon>Streptomyces</taxon>
    </lineage>
</organism>
<keyword evidence="4 8" id="KW-0812">Transmembrane</keyword>
<protein>
    <submittedName>
        <fullName evidence="10">MMPL family transporter</fullName>
    </submittedName>
</protein>
<evidence type="ECO:0000256" key="3">
    <source>
        <dbReference type="ARBA" id="ARBA00022475"/>
    </source>
</evidence>
<dbReference type="AlphaFoldDB" id="A0A5A9ZWB7"/>
<feature type="transmembrane region" description="Helical" evidence="8">
    <location>
        <begin position="233"/>
        <end position="254"/>
    </location>
</feature>
<feature type="transmembrane region" description="Helical" evidence="8">
    <location>
        <begin position="206"/>
        <end position="227"/>
    </location>
</feature>
<feature type="transmembrane region" description="Helical" evidence="8">
    <location>
        <begin position="179"/>
        <end position="199"/>
    </location>
</feature>
<dbReference type="Proteomes" id="UP000324965">
    <property type="component" value="Unassembled WGS sequence"/>
</dbReference>
<reference evidence="10 11" key="1">
    <citation type="submission" date="2019-05" db="EMBL/GenBank/DDBJ databases">
        <authorList>
            <person name="Hariharan J."/>
            <person name="Choudoir M.J."/>
            <person name="Diebold P."/>
            <person name="Panke-Buisse K."/>
            <person name="Buckley D.H."/>
        </authorList>
    </citation>
    <scope>NUCLEOTIDE SEQUENCE [LARGE SCALE GENOMIC DNA]</scope>
    <source>
        <strain evidence="10 11">SUN51</strain>
    </source>
</reference>
<sequence>MATFLHRVGRWAFRRRRTVLLIWVAVLAAVFLGATSASETPEGSSSMPGIESQKAFDLINERFPGAEADGAEARIVFVAEQGQQITTTANRSAIDKLVAAAADGAQVAEVTSPFDADAVSKDKSTAYASVTYKVASDDLTDASKEALAKAVDQARDAGLTVEVGGSALETEAAQGLGEVLGVLVAAVVLLITFGSLAAAGLPLLTAILGVSISLAGITAVSSAFGFSSTVGELAMMLGLAVGIDYSLFVVSRYREERAKGHEPQQATALAVGTAGGAVVFAGLTVIIALLGLSVIGVPMLSKMGLGSAGAVLVGVLIALTAVPALLGFWPDAVLSRRERKGESRSRDAGSRSSAGGRRTRLKFPRRAGSTKTVGTEADSTRTIVTGTVGASSAKAPWGVRWARFVVRRPLPVLLLTVAGLGTLAVPSLDLRMGMPGEEAKSTSTTERRAYDALAEGFGPGFNGPLTVVVDVSKAEDPQAAVAAVADRLDSTEGVVSVSPARFNEAKDTAVIAAVPATAPTSKQTQDLVRTIRGERAAVESDTGASFKVTGTTALNIDVAEKMQDALVPYLAVIVSLAFLLLMLVFRSILVPLKAALGFLLSVLAALGAIVTVFQQGHGAGFFGVEETGPIMSTMPIFLVGIIFGLAMDYQVFLVSRIREAHIHGEGPGQAIVTGFRHSAQVVGAAALIMMAVFGGFMTGGESMVKMVGFGLASAVFFDAFVVRMAFVPAVLALLGRHAWWLPRWLDRLLPRVDVEGEALTKHTPAPSALPESTDRHSSVTV</sequence>
<comment type="subcellular location">
    <subcellularLocation>
        <location evidence="1">Cell membrane</location>
        <topology evidence="1">Multi-pass membrane protein</topology>
    </subcellularLocation>
</comment>
<dbReference type="Gene3D" id="1.20.1640.10">
    <property type="entry name" value="Multidrug efflux transporter AcrB transmembrane domain"/>
    <property type="match status" value="2"/>
</dbReference>
<evidence type="ECO:0000256" key="7">
    <source>
        <dbReference type="SAM" id="MobiDB-lite"/>
    </source>
</evidence>
<feature type="compositionally biased region" description="Basic and acidic residues" evidence="7">
    <location>
        <begin position="772"/>
        <end position="781"/>
    </location>
</feature>
<evidence type="ECO:0000259" key="9">
    <source>
        <dbReference type="PROSITE" id="PS50156"/>
    </source>
</evidence>
<dbReference type="InterPro" id="IPR000731">
    <property type="entry name" value="SSD"/>
</dbReference>
<accession>A0A5A9ZWB7</accession>
<evidence type="ECO:0000256" key="8">
    <source>
        <dbReference type="SAM" id="Phobius"/>
    </source>
</evidence>
<keyword evidence="5 8" id="KW-1133">Transmembrane helix</keyword>
<dbReference type="PANTHER" id="PTHR33406:SF11">
    <property type="entry name" value="MEMBRANE PROTEIN SCO6666-RELATED"/>
    <property type="match status" value="1"/>
</dbReference>
<evidence type="ECO:0000256" key="2">
    <source>
        <dbReference type="ARBA" id="ARBA00010157"/>
    </source>
</evidence>
<feature type="domain" description="SSD" evidence="9">
    <location>
        <begin position="196"/>
        <end position="328"/>
    </location>
</feature>
<name>A0A5A9ZWB7_9ACTN</name>
<evidence type="ECO:0000256" key="4">
    <source>
        <dbReference type="ARBA" id="ARBA00022692"/>
    </source>
</evidence>
<feature type="transmembrane region" description="Helical" evidence="8">
    <location>
        <begin position="266"/>
        <end position="295"/>
    </location>
</feature>
<keyword evidence="6 8" id="KW-0472">Membrane</keyword>
<keyword evidence="11" id="KW-1185">Reference proteome</keyword>
<evidence type="ECO:0000256" key="5">
    <source>
        <dbReference type="ARBA" id="ARBA00022989"/>
    </source>
</evidence>
<dbReference type="PROSITE" id="PS50156">
    <property type="entry name" value="SSD"/>
    <property type="match status" value="1"/>
</dbReference>
<feature type="transmembrane region" description="Helical" evidence="8">
    <location>
        <begin position="410"/>
        <end position="428"/>
    </location>
</feature>
<dbReference type="OrthoDB" id="7051771at2"/>
<feature type="region of interest" description="Disordered" evidence="7">
    <location>
        <begin position="762"/>
        <end position="781"/>
    </location>
</feature>
<dbReference type="SUPFAM" id="SSF82866">
    <property type="entry name" value="Multidrug efflux transporter AcrB transmembrane domain"/>
    <property type="match status" value="2"/>
</dbReference>
<feature type="transmembrane region" description="Helical" evidence="8">
    <location>
        <begin position="675"/>
        <end position="697"/>
    </location>
</feature>
<dbReference type="Pfam" id="PF03176">
    <property type="entry name" value="MMPL"/>
    <property type="match status" value="2"/>
</dbReference>
<evidence type="ECO:0000256" key="6">
    <source>
        <dbReference type="ARBA" id="ARBA00023136"/>
    </source>
</evidence>
<feature type="transmembrane region" description="Helical" evidence="8">
    <location>
        <begin position="633"/>
        <end position="654"/>
    </location>
</feature>
<dbReference type="RefSeq" id="WP_149515743.1">
    <property type="nucleotide sequence ID" value="NZ_VDFC01000085.1"/>
</dbReference>
<keyword evidence="3" id="KW-1003">Cell membrane</keyword>
<comment type="similarity">
    <text evidence="2">Belongs to the resistance-nodulation-cell division (RND) (TC 2.A.6) family. MmpL subfamily.</text>
</comment>
<dbReference type="InterPro" id="IPR050545">
    <property type="entry name" value="Mycobact_MmpL"/>
</dbReference>
<feature type="compositionally biased region" description="Basic and acidic residues" evidence="7">
    <location>
        <begin position="339"/>
        <end position="349"/>
    </location>
</feature>
<feature type="region of interest" description="Disordered" evidence="7">
    <location>
        <begin position="339"/>
        <end position="378"/>
    </location>
</feature>
<dbReference type="InterPro" id="IPR004869">
    <property type="entry name" value="MMPL_dom"/>
</dbReference>
<proteinExistence type="inferred from homology"/>
<evidence type="ECO:0000256" key="1">
    <source>
        <dbReference type="ARBA" id="ARBA00004651"/>
    </source>
</evidence>
<dbReference type="GO" id="GO:0005886">
    <property type="term" value="C:plasma membrane"/>
    <property type="evidence" value="ECO:0007669"/>
    <property type="project" value="UniProtKB-SubCell"/>
</dbReference>
<feature type="transmembrane region" description="Helical" evidence="8">
    <location>
        <begin position="566"/>
        <end position="585"/>
    </location>
</feature>
<comment type="caution">
    <text evidence="10">The sequence shown here is derived from an EMBL/GenBank/DDBJ whole genome shotgun (WGS) entry which is preliminary data.</text>
</comment>
<feature type="transmembrane region" description="Helical" evidence="8">
    <location>
        <begin position="709"/>
        <end position="734"/>
    </location>
</feature>
<gene>
    <name evidence="10" type="ORF">FGF04_36820</name>
</gene>
<evidence type="ECO:0000313" key="11">
    <source>
        <dbReference type="Proteomes" id="UP000324965"/>
    </source>
</evidence>
<feature type="transmembrane region" description="Helical" evidence="8">
    <location>
        <begin position="307"/>
        <end position="329"/>
    </location>
</feature>
<dbReference type="EMBL" id="VDFC01000085">
    <property type="protein sequence ID" value="KAA0921341.1"/>
    <property type="molecule type" value="Genomic_DNA"/>
</dbReference>
<evidence type="ECO:0000313" key="10">
    <source>
        <dbReference type="EMBL" id="KAA0921341.1"/>
    </source>
</evidence>
<feature type="transmembrane region" description="Helical" evidence="8">
    <location>
        <begin position="592"/>
        <end position="613"/>
    </location>
</feature>
<dbReference type="PANTHER" id="PTHR33406">
    <property type="entry name" value="MEMBRANE PROTEIN MJ1562-RELATED"/>
    <property type="match status" value="1"/>
</dbReference>